<dbReference type="Pfam" id="PF17754">
    <property type="entry name" value="TetR_C_14"/>
    <property type="match status" value="1"/>
</dbReference>
<feature type="compositionally biased region" description="Basic residues" evidence="5">
    <location>
        <begin position="239"/>
        <end position="249"/>
    </location>
</feature>
<keyword evidence="2 4" id="KW-0238">DNA-binding</keyword>
<feature type="region of interest" description="Disordered" evidence="5">
    <location>
        <begin position="219"/>
        <end position="255"/>
    </location>
</feature>
<evidence type="ECO:0000256" key="5">
    <source>
        <dbReference type="SAM" id="MobiDB-lite"/>
    </source>
</evidence>
<gene>
    <name evidence="7" type="ORF">MMA15_12585</name>
</gene>
<dbReference type="Proteomes" id="UP001166784">
    <property type="component" value="Unassembled WGS sequence"/>
</dbReference>
<evidence type="ECO:0000313" key="8">
    <source>
        <dbReference type="Proteomes" id="UP001166784"/>
    </source>
</evidence>
<feature type="DNA-binding region" description="H-T-H motif" evidence="4">
    <location>
        <begin position="54"/>
        <end position="73"/>
    </location>
</feature>
<name>A0ABS9SYD0_9ACTN</name>
<protein>
    <submittedName>
        <fullName evidence="7">TetR/AcrR family transcriptional regulator</fullName>
    </submittedName>
</protein>
<keyword evidence="3" id="KW-0804">Transcription</keyword>
<accession>A0ABS9SYD0</accession>
<dbReference type="Pfam" id="PF00440">
    <property type="entry name" value="TetR_N"/>
    <property type="match status" value="1"/>
</dbReference>
<sequence length="255" mass="27388">MDESRGQDEAGRGANPEDAGRRGGLRERKKRETRTALSWAALRLAVERGLANVRVEDIAAEAGVSPRTFNNYFSSKAEAIAARHVERAHRIAEELRARPESEPLWDAVVNAALARFAFDGQGEADQVPDERWTAGVRLMLGEPALQGEFFKANAVAEAELAAAVAERTGTDARRDLYPRLVAAAVGGAIAVVMERHLGSDGEGPAVPFPALLRDALGQLAEGLPEPGRGGAGRSEKVRGGGRRQGRGSRRPRDDR</sequence>
<comment type="caution">
    <text evidence="7">The sequence shown here is derived from an EMBL/GenBank/DDBJ whole genome shotgun (WGS) entry which is preliminary data.</text>
</comment>
<reference evidence="7" key="1">
    <citation type="submission" date="2022-03" db="EMBL/GenBank/DDBJ databases">
        <authorList>
            <person name="Santos J.D.N."/>
            <person name="Kallscheuer N."/>
            <person name="Jogler C."/>
            <person name="Lage O.M."/>
        </authorList>
    </citation>
    <scope>NUCLEOTIDE SEQUENCE</scope>
    <source>
        <strain evidence="7">M600PL45_2</strain>
    </source>
</reference>
<dbReference type="InterPro" id="IPR041347">
    <property type="entry name" value="MftR_C"/>
</dbReference>
<dbReference type="PANTHER" id="PTHR30055">
    <property type="entry name" value="HTH-TYPE TRANSCRIPTIONAL REGULATOR RUTR"/>
    <property type="match status" value="1"/>
</dbReference>
<dbReference type="InterPro" id="IPR050109">
    <property type="entry name" value="HTH-type_TetR-like_transc_reg"/>
</dbReference>
<evidence type="ECO:0000313" key="7">
    <source>
        <dbReference type="EMBL" id="MCH6161203.1"/>
    </source>
</evidence>
<dbReference type="InterPro" id="IPR009057">
    <property type="entry name" value="Homeodomain-like_sf"/>
</dbReference>
<keyword evidence="1" id="KW-0805">Transcription regulation</keyword>
<evidence type="ECO:0000256" key="1">
    <source>
        <dbReference type="ARBA" id="ARBA00023015"/>
    </source>
</evidence>
<proteinExistence type="predicted"/>
<dbReference type="InterPro" id="IPR001647">
    <property type="entry name" value="HTH_TetR"/>
</dbReference>
<evidence type="ECO:0000259" key="6">
    <source>
        <dbReference type="PROSITE" id="PS50977"/>
    </source>
</evidence>
<evidence type="ECO:0000256" key="4">
    <source>
        <dbReference type="PROSITE-ProRule" id="PRU00335"/>
    </source>
</evidence>
<dbReference type="Gene3D" id="1.10.357.10">
    <property type="entry name" value="Tetracycline Repressor, domain 2"/>
    <property type="match status" value="1"/>
</dbReference>
<dbReference type="SUPFAM" id="SSF46689">
    <property type="entry name" value="Homeodomain-like"/>
    <property type="match status" value="1"/>
</dbReference>
<feature type="compositionally biased region" description="Basic and acidic residues" evidence="5">
    <location>
        <begin position="1"/>
        <end position="11"/>
    </location>
</feature>
<evidence type="ECO:0000256" key="2">
    <source>
        <dbReference type="ARBA" id="ARBA00023125"/>
    </source>
</evidence>
<keyword evidence="8" id="KW-1185">Reference proteome</keyword>
<dbReference type="PROSITE" id="PS50977">
    <property type="entry name" value="HTH_TETR_2"/>
    <property type="match status" value="1"/>
</dbReference>
<dbReference type="EMBL" id="JAKWJU010000002">
    <property type="protein sequence ID" value="MCH6161203.1"/>
    <property type="molecule type" value="Genomic_DNA"/>
</dbReference>
<feature type="domain" description="HTH tetR-type" evidence="6">
    <location>
        <begin position="31"/>
        <end position="91"/>
    </location>
</feature>
<feature type="region of interest" description="Disordered" evidence="5">
    <location>
        <begin position="1"/>
        <end position="33"/>
    </location>
</feature>
<dbReference type="PANTHER" id="PTHR30055:SF238">
    <property type="entry name" value="MYCOFACTOCIN BIOSYNTHESIS TRANSCRIPTIONAL REGULATOR MFTR-RELATED"/>
    <property type="match status" value="1"/>
</dbReference>
<evidence type="ECO:0000256" key="3">
    <source>
        <dbReference type="ARBA" id="ARBA00023163"/>
    </source>
</evidence>
<organism evidence="7 8">
    <name type="scientific">Streptomyces marispadix</name>
    <dbReference type="NCBI Taxonomy" id="2922868"/>
    <lineage>
        <taxon>Bacteria</taxon>
        <taxon>Bacillati</taxon>
        <taxon>Actinomycetota</taxon>
        <taxon>Actinomycetes</taxon>
        <taxon>Kitasatosporales</taxon>
        <taxon>Streptomycetaceae</taxon>
        <taxon>Streptomyces</taxon>
    </lineage>
</organism>
<reference evidence="7" key="2">
    <citation type="journal article" date="2023" name="Int. J. Syst. Evol. Microbiol.">
        <title>Streptomyces marispadix sp. nov., isolated from marine beach sediment of the Northern Coast of Portugal.</title>
        <authorList>
            <person name="dos Santos J.D.N."/>
            <person name="Vitorino I.R."/>
            <person name="Kallscheuer N."/>
            <person name="Srivastava A."/>
            <person name="Krautwurst S."/>
            <person name="Marz M."/>
            <person name="Jogler C."/>
            <person name="Lobo Da Cunha A."/>
            <person name="Catita J."/>
            <person name="Goncalves H."/>
            <person name="Gonzalez I."/>
            <person name="Reyes F."/>
            <person name="Lage O.M."/>
        </authorList>
    </citation>
    <scope>NUCLEOTIDE SEQUENCE</scope>
    <source>
        <strain evidence="7">M600PL45_2</strain>
    </source>
</reference>
<dbReference type="RefSeq" id="WP_241059450.1">
    <property type="nucleotide sequence ID" value="NZ_JAKWJU010000002.1"/>
</dbReference>
<dbReference type="Gene3D" id="1.10.10.60">
    <property type="entry name" value="Homeodomain-like"/>
    <property type="match status" value="1"/>
</dbReference>